<feature type="region of interest" description="Disordered" evidence="1">
    <location>
        <begin position="1"/>
        <end position="25"/>
    </location>
</feature>
<evidence type="ECO:0000313" key="2">
    <source>
        <dbReference type="EMBL" id="KAE9405767.1"/>
    </source>
</evidence>
<feature type="compositionally biased region" description="Polar residues" evidence="1">
    <location>
        <begin position="51"/>
        <end position="60"/>
    </location>
</feature>
<name>A0A6A4I9M2_9AGAR</name>
<protein>
    <submittedName>
        <fullName evidence="2">Uncharacterized protein</fullName>
    </submittedName>
</protein>
<sequence>MGKRDGDIDSKPYTHYPSIQTNGDIHMRRVSDLVASESRSGIIRLTIIGHESTTSASRVQEQPEPPARSRKNEQLMALGDSSLPSDSNADGVDSFEIPKT</sequence>
<gene>
    <name evidence="2" type="ORF">BT96DRAFT_317079</name>
</gene>
<feature type="region of interest" description="Disordered" evidence="1">
    <location>
        <begin position="48"/>
        <end position="100"/>
    </location>
</feature>
<feature type="compositionally biased region" description="Basic and acidic residues" evidence="1">
    <location>
        <begin position="1"/>
        <end position="12"/>
    </location>
</feature>
<organism evidence="2 3">
    <name type="scientific">Gymnopus androsaceus JB14</name>
    <dbReference type="NCBI Taxonomy" id="1447944"/>
    <lineage>
        <taxon>Eukaryota</taxon>
        <taxon>Fungi</taxon>
        <taxon>Dikarya</taxon>
        <taxon>Basidiomycota</taxon>
        <taxon>Agaricomycotina</taxon>
        <taxon>Agaricomycetes</taxon>
        <taxon>Agaricomycetidae</taxon>
        <taxon>Agaricales</taxon>
        <taxon>Marasmiineae</taxon>
        <taxon>Omphalotaceae</taxon>
        <taxon>Gymnopus</taxon>
    </lineage>
</organism>
<keyword evidence="3" id="KW-1185">Reference proteome</keyword>
<accession>A0A6A4I9M2</accession>
<evidence type="ECO:0000256" key="1">
    <source>
        <dbReference type="SAM" id="MobiDB-lite"/>
    </source>
</evidence>
<proteinExistence type="predicted"/>
<evidence type="ECO:0000313" key="3">
    <source>
        <dbReference type="Proteomes" id="UP000799118"/>
    </source>
</evidence>
<dbReference type="EMBL" id="ML769407">
    <property type="protein sequence ID" value="KAE9405767.1"/>
    <property type="molecule type" value="Genomic_DNA"/>
</dbReference>
<dbReference type="AlphaFoldDB" id="A0A6A4I9M2"/>
<reference evidence="2" key="1">
    <citation type="journal article" date="2019" name="Environ. Microbiol.">
        <title>Fungal ecological strategies reflected in gene transcription - a case study of two litter decomposers.</title>
        <authorList>
            <person name="Barbi F."/>
            <person name="Kohler A."/>
            <person name="Barry K."/>
            <person name="Baskaran P."/>
            <person name="Daum C."/>
            <person name="Fauchery L."/>
            <person name="Ihrmark K."/>
            <person name="Kuo A."/>
            <person name="LaButti K."/>
            <person name="Lipzen A."/>
            <person name="Morin E."/>
            <person name="Grigoriev I.V."/>
            <person name="Henrissat B."/>
            <person name="Lindahl B."/>
            <person name="Martin F."/>
        </authorList>
    </citation>
    <scope>NUCLEOTIDE SEQUENCE</scope>
    <source>
        <strain evidence="2">JB14</strain>
    </source>
</reference>
<dbReference type="Proteomes" id="UP000799118">
    <property type="component" value="Unassembled WGS sequence"/>
</dbReference>